<keyword evidence="5 10" id="KW-0949">S-adenosyl-L-methionine</keyword>
<keyword evidence="13" id="KW-1185">Reference proteome</keyword>
<keyword evidence="4 10" id="KW-0349">Heme</keyword>
<gene>
    <name evidence="12" type="ORF">A3196_03885</name>
</gene>
<dbReference type="Proteomes" id="UP000094849">
    <property type="component" value="Unassembled WGS sequence"/>
</dbReference>
<dbReference type="PANTHER" id="PTHR13932:SF5">
    <property type="entry name" value="RADICAL S-ADENOSYL METHIONINE DOMAIN-CONTAINING PROTEIN 1, MITOCHONDRIAL"/>
    <property type="match status" value="1"/>
</dbReference>
<evidence type="ECO:0000313" key="12">
    <source>
        <dbReference type="EMBL" id="ODB95971.1"/>
    </source>
</evidence>
<sequence length="380" mass="42321">MISPPLSLYIHIPWCVRKCPYCDFNSHGIKQDIPEPAYVDALLHDLSIDSEEIEGRQLSSIFIGGGTPSLFSSAAIARLLLGIEQRFAFANSIEITLEANPGAVEAGSFAGYRQAGVNRLSLGFQSLQASMLRALGRIHSPQEAKEAFAEARKAGFDNINIDLMFGLPEQTPAMAEVDLAAAIELGSEHLSYYQLTLEPNTPFHHAPPAVPDDEQLWLMQQQGMEQLADAGFNHYEVSAYARQGRECRHNMNYWRFGDYLGIGAGAHAKLSLADGRVKRFWKQRHPDAYLIADRASDFIQGERQLTNQDLVVEFMMNALRLLQGVELNLFESRTGVGLQQIETPLRQAVERGLMQPVEQRLCPSSLGQRFLNDLISLFSS</sequence>
<dbReference type="PROSITE" id="PS51918">
    <property type="entry name" value="RADICAL_SAM"/>
    <property type="match status" value="1"/>
</dbReference>
<dbReference type="Pfam" id="PF06969">
    <property type="entry name" value="HemN_C"/>
    <property type="match status" value="1"/>
</dbReference>
<comment type="function">
    <text evidence="10">Probably acts as a heme chaperone, transferring heme to an unknown acceptor. Binds one molecule of heme per monomer, possibly covalently. Binds 1 [4Fe-4S] cluster. The cluster is coordinated with 3 cysteines and an exchangeable S-adenosyl-L-methionine.</text>
</comment>
<dbReference type="SFLD" id="SFLDF00288">
    <property type="entry name" value="HemN-like__clustered_with_nucl"/>
    <property type="match status" value="1"/>
</dbReference>
<dbReference type="NCBIfam" id="TIGR00539">
    <property type="entry name" value="hemN_rel"/>
    <property type="match status" value="1"/>
</dbReference>
<dbReference type="Gene3D" id="3.20.20.70">
    <property type="entry name" value="Aldolase class I"/>
    <property type="match status" value="1"/>
</dbReference>
<dbReference type="InterPro" id="IPR004559">
    <property type="entry name" value="HemW-like"/>
</dbReference>
<dbReference type="SFLD" id="SFLDG01065">
    <property type="entry name" value="anaerobic_coproporphyrinogen-I"/>
    <property type="match status" value="1"/>
</dbReference>
<proteinExistence type="inferred from homology"/>
<evidence type="ECO:0000259" key="11">
    <source>
        <dbReference type="PROSITE" id="PS51918"/>
    </source>
</evidence>
<dbReference type="SFLD" id="SFLDF00562">
    <property type="entry name" value="HemN-like__clustered_with_heat"/>
    <property type="match status" value="1"/>
</dbReference>
<dbReference type="GO" id="GO:0006779">
    <property type="term" value="P:porphyrin-containing compound biosynthetic process"/>
    <property type="evidence" value="ECO:0007669"/>
    <property type="project" value="InterPro"/>
</dbReference>
<reference evidence="12 13" key="1">
    <citation type="submission" date="2016-03" db="EMBL/GenBank/DDBJ databases">
        <title>Chemosynthetic sulphur-oxidizing symbionts of marine invertebrate animals are capable of nitrogen fixation.</title>
        <authorList>
            <person name="Petersen J.M."/>
            <person name="Kemper A."/>
            <person name="Gruber-Vodicka H."/>
            <person name="Cardini U."/>
            <person name="Geest Mvander."/>
            <person name="Kleiner M."/>
            <person name="Bulgheresi S."/>
            <person name="Fussmann M."/>
            <person name="Herbold C."/>
            <person name="Seah B.K.B."/>
            <person name="Antony C.Paul."/>
            <person name="Liu D."/>
            <person name="Belitz A."/>
            <person name="Weber M."/>
        </authorList>
    </citation>
    <scope>NUCLEOTIDE SEQUENCE [LARGE SCALE GENOMIC DNA]</scope>
    <source>
        <strain evidence="12">G_D</strain>
    </source>
</reference>
<dbReference type="InterPro" id="IPR007197">
    <property type="entry name" value="rSAM"/>
</dbReference>
<dbReference type="InterPro" id="IPR010723">
    <property type="entry name" value="HemN_C"/>
</dbReference>
<dbReference type="Pfam" id="PF04055">
    <property type="entry name" value="Radical_SAM"/>
    <property type="match status" value="1"/>
</dbReference>
<dbReference type="RefSeq" id="WP_069015269.1">
    <property type="nucleotide sequence ID" value="NZ_LVJW01000006.1"/>
</dbReference>
<dbReference type="GO" id="GO:0046872">
    <property type="term" value="F:metal ion binding"/>
    <property type="evidence" value="ECO:0007669"/>
    <property type="project" value="UniProtKB-UniRule"/>
</dbReference>
<dbReference type="OrthoDB" id="9808022at2"/>
<keyword evidence="10" id="KW-0004">4Fe-4S</keyword>
<keyword evidence="6 10" id="KW-0479">Metal-binding</keyword>
<feature type="domain" description="Radical SAM core" evidence="11">
    <location>
        <begin position="1"/>
        <end position="233"/>
    </location>
</feature>
<comment type="similarity">
    <text evidence="2">Belongs to the anaerobic coproporphyrinogen-III oxidase family. HemW subfamily.</text>
</comment>
<keyword evidence="8 10" id="KW-0411">Iron-sulfur</keyword>
<dbReference type="CDD" id="cd01335">
    <property type="entry name" value="Radical_SAM"/>
    <property type="match status" value="1"/>
</dbReference>
<dbReference type="PANTHER" id="PTHR13932">
    <property type="entry name" value="COPROPORPHYRINIGEN III OXIDASE"/>
    <property type="match status" value="1"/>
</dbReference>
<accession>A0A1E2UMS5</accession>
<dbReference type="SMART" id="SM00729">
    <property type="entry name" value="Elp3"/>
    <property type="match status" value="1"/>
</dbReference>
<evidence type="ECO:0000256" key="2">
    <source>
        <dbReference type="ARBA" id="ARBA00006100"/>
    </source>
</evidence>
<dbReference type="GO" id="GO:0051539">
    <property type="term" value="F:4 iron, 4 sulfur cluster binding"/>
    <property type="evidence" value="ECO:0007669"/>
    <property type="project" value="UniProtKB-UniRule"/>
</dbReference>
<dbReference type="InterPro" id="IPR013785">
    <property type="entry name" value="Aldolase_TIM"/>
</dbReference>
<dbReference type="InterPro" id="IPR058240">
    <property type="entry name" value="rSAM_sf"/>
</dbReference>
<dbReference type="GO" id="GO:0005737">
    <property type="term" value="C:cytoplasm"/>
    <property type="evidence" value="ECO:0007669"/>
    <property type="project" value="UniProtKB-SubCell"/>
</dbReference>
<dbReference type="InterPro" id="IPR006638">
    <property type="entry name" value="Elp3/MiaA/NifB-like_rSAM"/>
</dbReference>
<dbReference type="GO" id="GO:0004109">
    <property type="term" value="F:coproporphyrinogen oxidase activity"/>
    <property type="evidence" value="ECO:0007669"/>
    <property type="project" value="InterPro"/>
</dbReference>
<evidence type="ECO:0000256" key="1">
    <source>
        <dbReference type="ARBA" id="ARBA00001966"/>
    </source>
</evidence>
<dbReference type="SFLD" id="SFLDS00029">
    <property type="entry name" value="Radical_SAM"/>
    <property type="match status" value="1"/>
</dbReference>
<keyword evidence="7 10" id="KW-0408">Iron</keyword>
<dbReference type="EMBL" id="LVJZ01000003">
    <property type="protein sequence ID" value="ODB95971.1"/>
    <property type="molecule type" value="Genomic_DNA"/>
</dbReference>
<evidence type="ECO:0000256" key="3">
    <source>
        <dbReference type="ARBA" id="ARBA00017228"/>
    </source>
</evidence>
<name>A0A1E2UMS5_9GAMM</name>
<dbReference type="STRING" id="1818881.A3196_03885"/>
<dbReference type="AlphaFoldDB" id="A0A1E2UMS5"/>
<comment type="subcellular location">
    <subcellularLocation>
        <location evidence="10">Cytoplasm</location>
    </subcellularLocation>
</comment>
<organism evidence="12 13">
    <name type="scientific">Candidatus Thiodiazotropha endoloripes</name>
    <dbReference type="NCBI Taxonomy" id="1818881"/>
    <lineage>
        <taxon>Bacteria</taxon>
        <taxon>Pseudomonadati</taxon>
        <taxon>Pseudomonadota</taxon>
        <taxon>Gammaproteobacteria</taxon>
        <taxon>Chromatiales</taxon>
        <taxon>Sedimenticolaceae</taxon>
        <taxon>Candidatus Thiodiazotropha</taxon>
    </lineage>
</organism>
<comment type="caution">
    <text evidence="12">The sequence shown here is derived from an EMBL/GenBank/DDBJ whole genome shotgun (WGS) entry which is preliminary data.</text>
</comment>
<evidence type="ECO:0000256" key="9">
    <source>
        <dbReference type="ARBA" id="ARBA00023186"/>
    </source>
</evidence>
<evidence type="ECO:0000313" key="13">
    <source>
        <dbReference type="Proteomes" id="UP000094849"/>
    </source>
</evidence>
<evidence type="ECO:0000256" key="10">
    <source>
        <dbReference type="RuleBase" id="RU364116"/>
    </source>
</evidence>
<dbReference type="SUPFAM" id="SSF102114">
    <property type="entry name" value="Radical SAM enzymes"/>
    <property type="match status" value="1"/>
</dbReference>
<evidence type="ECO:0000256" key="4">
    <source>
        <dbReference type="ARBA" id="ARBA00022617"/>
    </source>
</evidence>
<keyword evidence="9 10" id="KW-0143">Chaperone</keyword>
<keyword evidence="10" id="KW-0963">Cytoplasm</keyword>
<dbReference type="SFLD" id="SFLDG01082">
    <property type="entry name" value="B12-binding_domain_containing"/>
    <property type="match status" value="1"/>
</dbReference>
<evidence type="ECO:0000256" key="5">
    <source>
        <dbReference type="ARBA" id="ARBA00022691"/>
    </source>
</evidence>
<protein>
    <recommendedName>
        <fullName evidence="3 10">Heme chaperone HemW</fullName>
    </recommendedName>
</protein>
<comment type="cofactor">
    <cofactor evidence="1">
        <name>[4Fe-4S] cluster</name>
        <dbReference type="ChEBI" id="CHEBI:49883"/>
    </cofactor>
</comment>
<dbReference type="InterPro" id="IPR034505">
    <property type="entry name" value="Coproporphyrinogen-III_oxidase"/>
</dbReference>
<evidence type="ECO:0000256" key="8">
    <source>
        <dbReference type="ARBA" id="ARBA00023014"/>
    </source>
</evidence>
<evidence type="ECO:0000256" key="6">
    <source>
        <dbReference type="ARBA" id="ARBA00022723"/>
    </source>
</evidence>
<evidence type="ECO:0000256" key="7">
    <source>
        <dbReference type="ARBA" id="ARBA00023004"/>
    </source>
</evidence>